<dbReference type="AlphaFoldDB" id="X0UK74"/>
<sequence>PGPASRIICPVSQRDAQRRRVSALKFKPSGLQG</sequence>
<reference evidence="2" key="1">
    <citation type="journal article" date="2014" name="Front. Microbiol.">
        <title>High frequency of phylogenetically diverse reductive dehalogenase-homologous genes in deep subseafloor sedimentary metagenomes.</title>
        <authorList>
            <person name="Kawai M."/>
            <person name="Futagami T."/>
            <person name="Toyoda A."/>
            <person name="Takaki Y."/>
            <person name="Nishi S."/>
            <person name="Hori S."/>
            <person name="Arai W."/>
            <person name="Tsubouchi T."/>
            <person name="Morono Y."/>
            <person name="Uchiyama I."/>
            <person name="Ito T."/>
            <person name="Fujiyama A."/>
            <person name="Inagaki F."/>
            <person name="Takami H."/>
        </authorList>
    </citation>
    <scope>NUCLEOTIDE SEQUENCE</scope>
    <source>
        <strain evidence="2">Expedition CK06-06</strain>
    </source>
</reference>
<evidence type="ECO:0000313" key="2">
    <source>
        <dbReference type="EMBL" id="GAG00763.1"/>
    </source>
</evidence>
<comment type="caution">
    <text evidence="2">The sequence shown here is derived from an EMBL/GenBank/DDBJ whole genome shotgun (WGS) entry which is preliminary data.</text>
</comment>
<accession>X0UK74</accession>
<evidence type="ECO:0000256" key="1">
    <source>
        <dbReference type="SAM" id="MobiDB-lite"/>
    </source>
</evidence>
<feature type="region of interest" description="Disordered" evidence="1">
    <location>
        <begin position="1"/>
        <end position="33"/>
    </location>
</feature>
<proteinExistence type="predicted"/>
<feature type="non-terminal residue" evidence="2">
    <location>
        <position position="1"/>
    </location>
</feature>
<gene>
    <name evidence="2" type="ORF">S01H1_37849</name>
</gene>
<dbReference type="EMBL" id="BARS01023786">
    <property type="protein sequence ID" value="GAG00763.1"/>
    <property type="molecule type" value="Genomic_DNA"/>
</dbReference>
<protein>
    <submittedName>
        <fullName evidence="2">Uncharacterized protein</fullName>
    </submittedName>
</protein>
<organism evidence="2">
    <name type="scientific">marine sediment metagenome</name>
    <dbReference type="NCBI Taxonomy" id="412755"/>
    <lineage>
        <taxon>unclassified sequences</taxon>
        <taxon>metagenomes</taxon>
        <taxon>ecological metagenomes</taxon>
    </lineage>
</organism>
<name>X0UK74_9ZZZZ</name>